<gene>
    <name evidence="2" type="ORF">SAMN04489716_1950</name>
</gene>
<dbReference type="Proteomes" id="UP000198688">
    <property type="component" value="Chromosome I"/>
</dbReference>
<sequence length="878" mass="93390">MSLTWANLEQLARRSAYARITEILLSMTEQERLAFAPEIEKGVKGLRGDSWWDQGDDPAVGFALAVIACMPTAARAAALLNRRDMRDRWGSVPDRFWRQLTEARDLEWLPDLGVRLAARLPAKEAWAGDWRFVARMLDATPELAPATEGFVRGWLVTLHDSHGKCNPLAGKLRSSPYLDVLLPAVFEIDGLGGALTGGQWTPAGWVAKAPFPEAVVELVTEGRLDRATILAATLDRLVRGDRPAWLRPFTELHDALAPTLDEHTAAAGDYAGLLAGAPSPIAAMAQRSLRAVDDAGRLDVETLLETSGTTLQRTEKGLVKTQLSWLEKVARRQPDRAGEVLETVALAFGHPALEVQERALTLIGRQIRRLDAATVARLADASVVLTGDLPARAAELFGVAAPEAEPEVVALAAPAPAAAMPPPITTAAELATEIVALLHSETSVGWERVMAALVALPADGLSEALQPVLDRHEGDLNNTYWYGTFRRPGHLGDVLRRVMTPGAVIKRPNTIKEPTGPSGVLVLRLQEIADRITVEPTAELLATPTRVDGSLDAAVLLERLARLEAADRKPWPVDFEQALLRVPRETGVDVLTGAAELTSVAGLRFAAWLKEGGLPDPVSTRRVQNAKDGRYGYGGTPPTGRRVVAELEPAGGGDRFPLSDRLFGLTRGPKIEWYSGDFAKPADIAAAALPHHREVLAAWALPTLASVADIDQRGAGKALPLIAECAGPVGPAVALAVAYVLGARDEADRLAAVDAFLILAAGDEVLAVSGEPFGAAVGAEIGDLCADGTLKLTRVLPGLTDAHQGGASHAVWHVLAAALPVLLPVAPRGLPDLLELATLVAGRIGAHDEIPGLAEVAARPGTSRVTKEARRLRTMLAG</sequence>
<accession>A0A1H1W2A5</accession>
<dbReference type="RefSeq" id="WP_092543532.1">
    <property type="nucleotide sequence ID" value="NZ_BOMJ01000013.1"/>
</dbReference>
<proteinExistence type="predicted"/>
<dbReference type="Pfam" id="PF25148">
    <property type="entry name" value="DUF7824"/>
    <property type="match status" value="1"/>
</dbReference>
<evidence type="ECO:0000313" key="2">
    <source>
        <dbReference type="EMBL" id="SDS90791.1"/>
    </source>
</evidence>
<dbReference type="OrthoDB" id="3245799at2"/>
<dbReference type="AlphaFoldDB" id="A0A1H1W2A5"/>
<dbReference type="EMBL" id="LT629758">
    <property type="protein sequence ID" value="SDS90791.1"/>
    <property type="molecule type" value="Genomic_DNA"/>
</dbReference>
<dbReference type="STRING" id="113562.SAMN04489716_1950"/>
<evidence type="ECO:0000313" key="3">
    <source>
        <dbReference type="Proteomes" id="UP000198688"/>
    </source>
</evidence>
<organism evidence="2 3">
    <name type="scientific">Actinoplanes derwentensis</name>
    <dbReference type="NCBI Taxonomy" id="113562"/>
    <lineage>
        <taxon>Bacteria</taxon>
        <taxon>Bacillati</taxon>
        <taxon>Actinomycetota</taxon>
        <taxon>Actinomycetes</taxon>
        <taxon>Micromonosporales</taxon>
        <taxon>Micromonosporaceae</taxon>
        <taxon>Actinoplanes</taxon>
    </lineage>
</organism>
<keyword evidence="3" id="KW-1185">Reference proteome</keyword>
<name>A0A1H1W2A5_9ACTN</name>
<feature type="domain" description="DUF7824" evidence="1">
    <location>
        <begin position="520"/>
        <end position="597"/>
    </location>
</feature>
<reference evidence="2 3" key="1">
    <citation type="submission" date="2016-10" db="EMBL/GenBank/DDBJ databases">
        <authorList>
            <person name="de Groot N.N."/>
        </authorList>
    </citation>
    <scope>NUCLEOTIDE SEQUENCE [LARGE SCALE GENOMIC DNA]</scope>
    <source>
        <strain evidence="2 3">DSM 43941</strain>
    </source>
</reference>
<evidence type="ECO:0000259" key="1">
    <source>
        <dbReference type="Pfam" id="PF25148"/>
    </source>
</evidence>
<protein>
    <recommendedName>
        <fullName evidence="1">DUF7824 domain-containing protein</fullName>
    </recommendedName>
</protein>
<dbReference type="InterPro" id="IPR056726">
    <property type="entry name" value="DUF7824"/>
</dbReference>